<evidence type="ECO:0000313" key="10">
    <source>
        <dbReference type="Proteomes" id="UP000311382"/>
    </source>
</evidence>
<comment type="similarity">
    <text evidence="2">Belongs to the VPS25 family.</text>
</comment>
<feature type="compositionally biased region" description="Low complexity" evidence="8">
    <location>
        <begin position="67"/>
        <end position="77"/>
    </location>
</feature>
<dbReference type="Gene3D" id="1.10.10.570">
    <property type="entry name" value="Winged helix' DNA-binding domain. Chain C. Domain 1"/>
    <property type="match status" value="1"/>
</dbReference>
<keyword evidence="4" id="KW-0813">Transport</keyword>
<dbReference type="PANTHER" id="PTHR13149:SF0">
    <property type="entry name" value="VACUOLAR PROTEIN-SORTING-ASSOCIATED PROTEIN 25"/>
    <property type="match status" value="1"/>
</dbReference>
<dbReference type="InterPro" id="IPR008570">
    <property type="entry name" value="ESCRT-II_cplx_Vps25-sub"/>
</dbReference>
<organism evidence="9 10">
    <name type="scientific">Rhodotorula diobovata</name>
    <dbReference type="NCBI Taxonomy" id="5288"/>
    <lineage>
        <taxon>Eukaryota</taxon>
        <taxon>Fungi</taxon>
        <taxon>Dikarya</taxon>
        <taxon>Basidiomycota</taxon>
        <taxon>Pucciniomycotina</taxon>
        <taxon>Microbotryomycetes</taxon>
        <taxon>Sporidiobolales</taxon>
        <taxon>Sporidiobolaceae</taxon>
        <taxon>Rhodotorula</taxon>
    </lineage>
</organism>
<feature type="compositionally biased region" description="Low complexity" evidence="8">
    <location>
        <begin position="25"/>
        <end position="36"/>
    </location>
</feature>
<comment type="caution">
    <text evidence="9">The sequence shown here is derived from an EMBL/GenBank/DDBJ whole genome shotgun (WGS) entry which is preliminary data.</text>
</comment>
<dbReference type="AlphaFoldDB" id="A0A5C5FMJ3"/>
<evidence type="ECO:0000256" key="3">
    <source>
        <dbReference type="ARBA" id="ARBA00017934"/>
    </source>
</evidence>
<dbReference type="InterPro" id="IPR014041">
    <property type="entry name" value="ESCRT-II_cplx_Vps25-sub_N"/>
</dbReference>
<feature type="non-terminal residue" evidence="9">
    <location>
        <position position="1"/>
    </location>
</feature>
<protein>
    <recommendedName>
        <fullName evidence="3">Vacuolar protein-sorting-associated protein 25</fullName>
    </recommendedName>
    <alternativeName>
        <fullName evidence="7">ESCRT-II complex subunit VPS25</fullName>
    </alternativeName>
</protein>
<accession>A0A5C5FMJ3</accession>
<keyword evidence="5" id="KW-0963">Cytoplasm</keyword>
<evidence type="ECO:0000256" key="7">
    <source>
        <dbReference type="ARBA" id="ARBA00030094"/>
    </source>
</evidence>
<dbReference type="FunFam" id="1.10.10.570:FF:000003">
    <property type="entry name" value="Vacuolar protein-sorting-associated protein 25"/>
    <property type="match status" value="1"/>
</dbReference>
<dbReference type="OrthoDB" id="245150at2759"/>
<dbReference type="Gene3D" id="1.10.10.10">
    <property type="entry name" value="Winged helix-like DNA-binding domain superfamily/Winged helix DNA-binding domain"/>
    <property type="match status" value="1"/>
</dbReference>
<evidence type="ECO:0000256" key="6">
    <source>
        <dbReference type="ARBA" id="ARBA00022927"/>
    </source>
</evidence>
<proteinExistence type="inferred from homology"/>
<comment type="subcellular location">
    <subcellularLocation>
        <location evidence="1">Cytoplasm</location>
    </subcellularLocation>
</comment>
<keyword evidence="10" id="KW-1185">Reference proteome</keyword>
<dbReference type="Proteomes" id="UP000311382">
    <property type="component" value="Unassembled WGS sequence"/>
</dbReference>
<dbReference type="GO" id="GO:0005198">
    <property type="term" value="F:structural molecule activity"/>
    <property type="evidence" value="ECO:0007669"/>
    <property type="project" value="TreeGrafter"/>
</dbReference>
<evidence type="ECO:0000256" key="4">
    <source>
        <dbReference type="ARBA" id="ARBA00022448"/>
    </source>
</evidence>
<dbReference type="SUPFAM" id="SSF46785">
    <property type="entry name" value="Winged helix' DNA-binding domain"/>
    <property type="match status" value="2"/>
</dbReference>
<evidence type="ECO:0000256" key="2">
    <source>
        <dbReference type="ARBA" id="ARBA00009674"/>
    </source>
</evidence>
<evidence type="ECO:0000256" key="5">
    <source>
        <dbReference type="ARBA" id="ARBA00022490"/>
    </source>
</evidence>
<evidence type="ECO:0000313" key="9">
    <source>
        <dbReference type="EMBL" id="TNY17174.1"/>
    </source>
</evidence>
<dbReference type="GO" id="GO:0000814">
    <property type="term" value="C:ESCRT II complex"/>
    <property type="evidence" value="ECO:0007669"/>
    <property type="project" value="InterPro"/>
</dbReference>
<dbReference type="InterPro" id="IPR036388">
    <property type="entry name" value="WH-like_DNA-bd_sf"/>
</dbReference>
<evidence type="ECO:0000256" key="1">
    <source>
        <dbReference type="ARBA" id="ARBA00004496"/>
    </source>
</evidence>
<dbReference type="STRING" id="5288.A0A5C5FMJ3"/>
<dbReference type="InterPro" id="IPR036390">
    <property type="entry name" value="WH_DNA-bd_sf"/>
</dbReference>
<gene>
    <name evidence="9" type="ORF">DMC30DRAFT_432120</name>
</gene>
<dbReference type="GO" id="GO:0042803">
    <property type="term" value="F:protein homodimerization activity"/>
    <property type="evidence" value="ECO:0007669"/>
    <property type="project" value="TreeGrafter"/>
</dbReference>
<evidence type="ECO:0000256" key="8">
    <source>
        <dbReference type="SAM" id="MobiDB-lite"/>
    </source>
</evidence>
<name>A0A5C5FMJ3_9BASI</name>
<feature type="compositionally biased region" description="Basic and acidic residues" evidence="8">
    <location>
        <begin position="13"/>
        <end position="24"/>
    </location>
</feature>
<sequence length="263" mass="29187">VQESSSYGPVSRQEVRRVRREGPRSTRSSSHASQSSLDELVTRPSPPSGGATAMQPVTLPPPPPPTSASASTPRLALQPTLSPSTSFLFPSLYSFPPFFTRQPNPQTWLSQLATWRTLVLAHARHTRTFSLDLSDAQCALEPFANPRLGRRLALETLRTIVEELVREGQAAWVDPQTKKAVWVYWKRPDEWASSIYAWVSETGQTNSVMTFYELVEGGDMAHTSEFYRLPLPLLRKALDLLVKQGKAQVLKGVGEDGDGVKFV</sequence>
<dbReference type="FunFam" id="1.10.10.10:FF:000141">
    <property type="entry name" value="vacuolar protein-sorting-associated protein 25"/>
    <property type="match status" value="1"/>
</dbReference>
<keyword evidence="6" id="KW-0653">Protein transport</keyword>
<dbReference type="GO" id="GO:0016236">
    <property type="term" value="P:macroautophagy"/>
    <property type="evidence" value="ECO:0007669"/>
    <property type="project" value="UniProtKB-ARBA"/>
</dbReference>
<reference evidence="9 10" key="1">
    <citation type="submission" date="2019-03" db="EMBL/GenBank/DDBJ databases">
        <title>Rhodosporidium diobovatum UCD-FST 08-225 genome sequencing, assembly, and annotation.</title>
        <authorList>
            <person name="Fakankun I.U."/>
            <person name="Fristensky B."/>
            <person name="Levin D.B."/>
        </authorList>
    </citation>
    <scope>NUCLEOTIDE SEQUENCE [LARGE SCALE GENOMIC DNA]</scope>
    <source>
        <strain evidence="9 10">UCD-FST 08-225</strain>
    </source>
</reference>
<dbReference type="GO" id="GO:0043328">
    <property type="term" value="P:protein transport to vacuole involved in ubiquitin-dependent protein catabolic process via the multivesicular body sorting pathway"/>
    <property type="evidence" value="ECO:0007669"/>
    <property type="project" value="TreeGrafter"/>
</dbReference>
<feature type="region of interest" description="Disordered" evidence="8">
    <location>
        <begin position="1"/>
        <end position="77"/>
    </location>
</feature>
<dbReference type="PANTHER" id="PTHR13149">
    <property type="entry name" value="VACUOLAR PROTEIN SORTING-ASSOCIATED PROTEIN VPS25"/>
    <property type="match status" value="1"/>
</dbReference>
<dbReference type="Pfam" id="PF05871">
    <property type="entry name" value="ESCRT-II"/>
    <property type="match status" value="1"/>
</dbReference>
<dbReference type="EMBL" id="SOZI01000233">
    <property type="protein sequence ID" value="TNY17174.1"/>
    <property type="molecule type" value="Genomic_DNA"/>
</dbReference>